<dbReference type="AlphaFoldDB" id="A0AA96GCL7"/>
<evidence type="ECO:0000259" key="1">
    <source>
        <dbReference type="Pfam" id="PF00535"/>
    </source>
</evidence>
<dbReference type="RefSeq" id="WP_312645508.1">
    <property type="nucleotide sequence ID" value="NZ_CP116967.1"/>
</dbReference>
<dbReference type="Gene3D" id="3.90.550.10">
    <property type="entry name" value="Spore Coat Polysaccharide Biosynthesis Protein SpsA, Chain A"/>
    <property type="match status" value="1"/>
</dbReference>
<evidence type="ECO:0000313" key="3">
    <source>
        <dbReference type="Proteomes" id="UP001302719"/>
    </source>
</evidence>
<dbReference type="InterPro" id="IPR029044">
    <property type="entry name" value="Nucleotide-diphossugar_trans"/>
</dbReference>
<dbReference type="EMBL" id="CP116967">
    <property type="protein sequence ID" value="WNM58952.1"/>
    <property type="molecule type" value="Genomic_DNA"/>
</dbReference>
<organism evidence="2 3">
    <name type="scientific">Candidatus Nitrospira allomarina</name>
    <dbReference type="NCBI Taxonomy" id="3020900"/>
    <lineage>
        <taxon>Bacteria</taxon>
        <taxon>Pseudomonadati</taxon>
        <taxon>Nitrospirota</taxon>
        <taxon>Nitrospiria</taxon>
        <taxon>Nitrospirales</taxon>
        <taxon>Nitrospiraceae</taxon>
        <taxon>Nitrospira</taxon>
    </lineage>
</organism>
<keyword evidence="2" id="KW-0808">Transferase</keyword>
<gene>
    <name evidence="2" type="ORF">PP769_04065</name>
</gene>
<dbReference type="InterPro" id="IPR001173">
    <property type="entry name" value="Glyco_trans_2-like"/>
</dbReference>
<reference evidence="2 3" key="1">
    <citation type="submission" date="2023-01" db="EMBL/GenBank/DDBJ databases">
        <title>Cultivation and genomic characterization of new, ubiquitous marine nitrite-oxidizing bacteria from the Nitrospirales.</title>
        <authorList>
            <person name="Mueller A.J."/>
            <person name="Daebeler A."/>
            <person name="Herbold C.W."/>
            <person name="Kirkegaard R.H."/>
            <person name="Daims H."/>
        </authorList>
    </citation>
    <scope>NUCLEOTIDE SEQUENCE [LARGE SCALE GENOMIC DNA]</scope>
    <source>
        <strain evidence="2 3">VA</strain>
    </source>
</reference>
<dbReference type="EC" id="2.4.-.-" evidence="2"/>
<dbReference type="SUPFAM" id="SSF53448">
    <property type="entry name" value="Nucleotide-diphospho-sugar transferases"/>
    <property type="match status" value="1"/>
</dbReference>
<dbReference type="Pfam" id="PF00535">
    <property type="entry name" value="Glycos_transf_2"/>
    <property type="match status" value="1"/>
</dbReference>
<sequence>MTQHFEPVMSVILATPDCYETIRKTIKHLRTQTVRHQLEVIIVAPSISLLNPNESELKEFCRVRVVEVGRVSSIGSANAKGIQQASSPLVALAEDHAFPAPGWAEALISAHRHHWAGVGPVIHNANAPKNVIAWADFLIGFGEYVVPGVSGEVERLPGNNSSYKREILLDYGPNLETMMETETLIHQDLRKKGYRLFLESSAHVSHLNFERMSSFISVKYLSGRTFGAARAGGWSLFYRLFYACGTPLIPLVRYWRLKKRLKVFREHYQLPWGVLPMAWCGLLVSATGEMIGCCFGAGQAVEKRAKLEFHRLPHLKKPRRSLEIPV</sequence>
<protein>
    <submittedName>
        <fullName evidence="2">Glycosyltransferase</fullName>
        <ecNumber evidence="2">2.4.-.-</ecNumber>
    </submittedName>
</protein>
<accession>A0AA96GCL7</accession>
<dbReference type="KEGG" id="nall:PP769_04065"/>
<dbReference type="GO" id="GO:0016757">
    <property type="term" value="F:glycosyltransferase activity"/>
    <property type="evidence" value="ECO:0007669"/>
    <property type="project" value="UniProtKB-KW"/>
</dbReference>
<proteinExistence type="predicted"/>
<keyword evidence="3" id="KW-1185">Reference proteome</keyword>
<name>A0AA96GCL7_9BACT</name>
<dbReference type="Proteomes" id="UP001302719">
    <property type="component" value="Chromosome"/>
</dbReference>
<evidence type="ECO:0000313" key="2">
    <source>
        <dbReference type="EMBL" id="WNM58952.1"/>
    </source>
</evidence>
<feature type="domain" description="Glycosyltransferase 2-like" evidence="1">
    <location>
        <begin position="10"/>
        <end position="168"/>
    </location>
</feature>
<keyword evidence="2" id="KW-0328">Glycosyltransferase</keyword>